<sequence length="34" mass="3920">MIQFDNLKNTKPPKIPNNNNIEWAEPPTPTKSQN</sequence>
<dbReference type="AlphaFoldDB" id="A0A1X7VGA2"/>
<protein>
    <submittedName>
        <fullName evidence="2">Uncharacterized protein</fullName>
    </submittedName>
</protein>
<organism evidence="2">
    <name type="scientific">Amphimedon queenslandica</name>
    <name type="common">Sponge</name>
    <dbReference type="NCBI Taxonomy" id="400682"/>
    <lineage>
        <taxon>Eukaryota</taxon>
        <taxon>Metazoa</taxon>
        <taxon>Porifera</taxon>
        <taxon>Demospongiae</taxon>
        <taxon>Heteroscleromorpha</taxon>
        <taxon>Haplosclerida</taxon>
        <taxon>Niphatidae</taxon>
        <taxon>Amphimedon</taxon>
    </lineage>
</organism>
<dbReference type="InParanoid" id="A0A1X7VGA2"/>
<accession>A0A1X7VGA2</accession>
<name>A0A1X7VGA2_AMPQE</name>
<evidence type="ECO:0000313" key="2">
    <source>
        <dbReference type="EnsemblMetazoa" id="Aqu2.1.38522_001"/>
    </source>
</evidence>
<feature type="region of interest" description="Disordered" evidence="1">
    <location>
        <begin position="1"/>
        <end position="34"/>
    </location>
</feature>
<evidence type="ECO:0000256" key="1">
    <source>
        <dbReference type="SAM" id="MobiDB-lite"/>
    </source>
</evidence>
<proteinExistence type="predicted"/>
<reference evidence="2" key="1">
    <citation type="submission" date="2017-05" db="UniProtKB">
        <authorList>
            <consortium name="EnsemblMetazoa"/>
        </authorList>
    </citation>
    <scope>IDENTIFICATION</scope>
</reference>
<feature type="compositionally biased region" description="Low complexity" evidence="1">
    <location>
        <begin position="1"/>
        <end position="20"/>
    </location>
</feature>
<dbReference type="EnsemblMetazoa" id="Aqu2.1.38522_001">
    <property type="protein sequence ID" value="Aqu2.1.38522_001"/>
    <property type="gene ID" value="Aqu2.1.38522"/>
</dbReference>